<dbReference type="NCBIfam" id="NF046090">
    <property type="entry name" value="halo_gas_GvpJ"/>
    <property type="match status" value="1"/>
</dbReference>
<dbReference type="Proteomes" id="UP000199079">
    <property type="component" value="Unassembled WGS sequence"/>
</dbReference>
<accession>A0A1H3LNX5</accession>
<proteinExistence type="inferred from homology"/>
<reference evidence="6" key="1">
    <citation type="submission" date="2016-10" db="EMBL/GenBank/DDBJ databases">
        <authorList>
            <person name="Varghese N."/>
            <person name="Submissions S."/>
        </authorList>
    </citation>
    <scope>NUCLEOTIDE SEQUENCE [LARGE SCALE GENOMIC DNA]</scope>
    <source>
        <strain evidence="6">DC30,IBRC 10041,KCTC 4046</strain>
    </source>
</reference>
<dbReference type="EMBL" id="FNPC01000007">
    <property type="protein sequence ID" value="SDY65545.1"/>
    <property type="molecule type" value="Genomic_DNA"/>
</dbReference>
<dbReference type="GO" id="GO:0031411">
    <property type="term" value="C:gas vesicle"/>
    <property type="evidence" value="ECO:0007669"/>
    <property type="project" value="UniProtKB-SubCell"/>
</dbReference>
<keyword evidence="1" id="KW-0304">Gas vesicle</keyword>
<organism evidence="5 6">
    <name type="scientific">Halopenitus persicus</name>
    <dbReference type="NCBI Taxonomy" id="1048396"/>
    <lineage>
        <taxon>Archaea</taxon>
        <taxon>Methanobacteriati</taxon>
        <taxon>Methanobacteriota</taxon>
        <taxon>Stenosarchaea group</taxon>
        <taxon>Halobacteria</taxon>
        <taxon>Halobacteriales</taxon>
        <taxon>Haloferacaceae</taxon>
        <taxon>Halopenitus</taxon>
    </lineage>
</organism>
<dbReference type="GO" id="GO:0012506">
    <property type="term" value="C:vesicle membrane"/>
    <property type="evidence" value="ECO:0007669"/>
    <property type="project" value="InterPro"/>
</dbReference>
<feature type="compositionally biased region" description="Low complexity" evidence="4">
    <location>
        <begin position="102"/>
        <end position="114"/>
    </location>
</feature>
<evidence type="ECO:0000256" key="4">
    <source>
        <dbReference type="SAM" id="MobiDB-lite"/>
    </source>
</evidence>
<keyword evidence="6" id="KW-1185">Reference proteome</keyword>
<dbReference type="InterPro" id="IPR000638">
    <property type="entry name" value="Gas-vesicle_GvpA-like"/>
</dbReference>
<comment type="subcellular location">
    <subcellularLocation>
        <location evidence="2">Gas vesicle</location>
    </subcellularLocation>
</comment>
<protein>
    <submittedName>
        <fullName evidence="5">Gas vesicle protein</fullName>
    </submittedName>
</protein>
<dbReference type="InterPro" id="IPR050530">
    <property type="entry name" value="GvpA"/>
</dbReference>
<comment type="similarity">
    <text evidence="3">Belongs to the gas vesicle GvpA family.</text>
</comment>
<dbReference type="OrthoDB" id="170622at2157"/>
<dbReference type="PROSITE" id="PS00669">
    <property type="entry name" value="GAS_VESICLE_A_2"/>
    <property type="match status" value="1"/>
</dbReference>
<dbReference type="PANTHER" id="PTHR35344">
    <property type="entry name" value="GAS VESICLE STRUCTURAL PROTEIN 2-RELATED"/>
    <property type="match status" value="1"/>
</dbReference>
<sequence length="114" mass="12014">MSDPKPTRSQGDLAEMLEMLLDKGVVVNADIAVSVGDTELLGIELRAAIASFETAAEYGLEFPTGTDMKRVESAADISPDQSDPASETQSETESTNPLSDDSTPTASTSTEETE</sequence>
<evidence type="ECO:0000256" key="3">
    <source>
        <dbReference type="ARBA" id="ARBA00035646"/>
    </source>
</evidence>
<evidence type="ECO:0000313" key="5">
    <source>
        <dbReference type="EMBL" id="SDY65545.1"/>
    </source>
</evidence>
<dbReference type="RefSeq" id="WP_092733790.1">
    <property type="nucleotide sequence ID" value="NZ_FNPC01000007.1"/>
</dbReference>
<dbReference type="GO" id="GO:0005198">
    <property type="term" value="F:structural molecule activity"/>
    <property type="evidence" value="ECO:0007669"/>
    <property type="project" value="InterPro"/>
</dbReference>
<name>A0A1H3LNX5_9EURY</name>
<feature type="region of interest" description="Disordered" evidence="4">
    <location>
        <begin position="62"/>
        <end position="114"/>
    </location>
</feature>
<dbReference type="AlphaFoldDB" id="A0A1H3LNX5"/>
<feature type="compositionally biased region" description="Polar residues" evidence="4">
    <location>
        <begin position="79"/>
        <end position="101"/>
    </location>
</feature>
<evidence type="ECO:0000256" key="2">
    <source>
        <dbReference type="ARBA" id="ARBA00035108"/>
    </source>
</evidence>
<gene>
    <name evidence="5" type="ORF">SAMN05216564_107143</name>
</gene>
<dbReference type="Pfam" id="PF00741">
    <property type="entry name" value="Gas_vesicle"/>
    <property type="match status" value="1"/>
</dbReference>
<dbReference type="InterPro" id="IPR018493">
    <property type="entry name" value="GvpA-like_CS"/>
</dbReference>
<dbReference type="PROSITE" id="PS00234">
    <property type="entry name" value="GAS_VESICLE_A_1"/>
    <property type="match status" value="1"/>
</dbReference>
<dbReference type="PANTHER" id="PTHR35344:SF4">
    <property type="entry name" value="GAS VESICLE PROTEIN A1"/>
    <property type="match status" value="1"/>
</dbReference>
<evidence type="ECO:0000313" key="6">
    <source>
        <dbReference type="Proteomes" id="UP000199079"/>
    </source>
</evidence>
<evidence type="ECO:0000256" key="1">
    <source>
        <dbReference type="ARBA" id="ARBA00022987"/>
    </source>
</evidence>